<evidence type="ECO:0000313" key="4">
    <source>
        <dbReference type="Proteomes" id="UP000177369"/>
    </source>
</evidence>
<dbReference type="Proteomes" id="UP000177369">
    <property type="component" value="Unassembled WGS sequence"/>
</dbReference>
<dbReference type="PANTHER" id="PTHR19328:SF13">
    <property type="entry name" value="HIPL1 PROTEIN"/>
    <property type="match status" value="1"/>
</dbReference>
<dbReference type="GO" id="GO:0004553">
    <property type="term" value="F:hydrolase activity, hydrolyzing O-glycosyl compounds"/>
    <property type="evidence" value="ECO:0007669"/>
    <property type="project" value="InterPro"/>
</dbReference>
<dbReference type="InterPro" id="IPR036439">
    <property type="entry name" value="Dockerin_dom_sf"/>
</dbReference>
<accession>A0A1F5G882</accession>
<evidence type="ECO:0000259" key="2">
    <source>
        <dbReference type="PROSITE" id="PS51766"/>
    </source>
</evidence>
<dbReference type="SUPFAM" id="SSF50952">
    <property type="entry name" value="Soluble quinoprotein glucose dehydrogenase"/>
    <property type="match status" value="1"/>
</dbReference>
<dbReference type="InterPro" id="IPR011042">
    <property type="entry name" value="6-blade_b-propeller_TolB-like"/>
</dbReference>
<keyword evidence="1" id="KW-0472">Membrane</keyword>
<dbReference type="InterPro" id="IPR011041">
    <property type="entry name" value="Quinoprot_gluc/sorb_DH_b-prop"/>
</dbReference>
<gene>
    <name evidence="3" type="ORF">A3D04_04970</name>
</gene>
<dbReference type="Pfam" id="PF00404">
    <property type="entry name" value="Dockerin_1"/>
    <property type="match status" value="1"/>
</dbReference>
<reference evidence="3 4" key="1">
    <citation type="journal article" date="2016" name="Nat. Commun.">
        <title>Thousands of microbial genomes shed light on interconnected biogeochemical processes in an aquifer system.</title>
        <authorList>
            <person name="Anantharaman K."/>
            <person name="Brown C.T."/>
            <person name="Hug L.A."/>
            <person name="Sharon I."/>
            <person name="Castelle C.J."/>
            <person name="Probst A.J."/>
            <person name="Thomas B.C."/>
            <person name="Singh A."/>
            <person name="Wilkins M.J."/>
            <person name="Karaoz U."/>
            <person name="Brodie E.L."/>
            <person name="Williams K.H."/>
            <person name="Hubbard S.S."/>
            <person name="Banfield J.F."/>
        </authorList>
    </citation>
    <scope>NUCLEOTIDE SEQUENCE [LARGE SCALE GENOMIC DNA]</scope>
</reference>
<comment type="caution">
    <text evidence="3">The sequence shown here is derived from an EMBL/GenBank/DDBJ whole genome shotgun (WGS) entry which is preliminary data.</text>
</comment>
<dbReference type="STRING" id="1797714.A3D04_04970"/>
<dbReference type="Gene3D" id="2.120.10.30">
    <property type="entry name" value="TolB, C-terminal domain"/>
    <property type="match status" value="1"/>
</dbReference>
<dbReference type="CDD" id="cd14256">
    <property type="entry name" value="Dockerin_I"/>
    <property type="match status" value="1"/>
</dbReference>
<dbReference type="GO" id="GO:0000272">
    <property type="term" value="P:polysaccharide catabolic process"/>
    <property type="evidence" value="ECO:0007669"/>
    <property type="project" value="InterPro"/>
</dbReference>
<dbReference type="AlphaFoldDB" id="A0A1F5G882"/>
<keyword evidence="1" id="KW-1133">Transmembrane helix</keyword>
<dbReference type="InterPro" id="IPR002105">
    <property type="entry name" value="Dockerin_1_rpt"/>
</dbReference>
<evidence type="ECO:0000313" key="3">
    <source>
        <dbReference type="EMBL" id="OGD88072.1"/>
    </source>
</evidence>
<dbReference type="Gene3D" id="1.10.1330.10">
    <property type="entry name" value="Dockerin domain"/>
    <property type="match status" value="1"/>
</dbReference>
<dbReference type="PANTHER" id="PTHR19328">
    <property type="entry name" value="HEDGEHOG-INTERACTING PROTEIN"/>
    <property type="match status" value="1"/>
</dbReference>
<feature type="transmembrane region" description="Helical" evidence="1">
    <location>
        <begin position="12"/>
        <end position="33"/>
    </location>
</feature>
<evidence type="ECO:0000256" key="1">
    <source>
        <dbReference type="SAM" id="Phobius"/>
    </source>
</evidence>
<dbReference type="InterPro" id="IPR016134">
    <property type="entry name" value="Dockerin_dom"/>
</dbReference>
<dbReference type="EMBL" id="MFBD01000039">
    <property type="protein sequence ID" value="OGD88072.1"/>
    <property type="molecule type" value="Genomic_DNA"/>
</dbReference>
<organism evidence="3 4">
    <name type="scientific">Candidatus Curtissbacteria bacterium RIFCSPHIGHO2_02_FULL_40_16b</name>
    <dbReference type="NCBI Taxonomy" id="1797714"/>
    <lineage>
        <taxon>Bacteria</taxon>
        <taxon>Candidatus Curtissiibacteriota</taxon>
    </lineage>
</organism>
<protein>
    <recommendedName>
        <fullName evidence="2">Dockerin domain-containing protein</fullName>
    </recommendedName>
</protein>
<sequence>MREREPRREKRFQAPIWSGLMLITLAAIAGGVGTTEKFLTEKQSSNRVYASENIGAQEALTNLKFKQEIVTTGLEFPTSMDIAPDGRIFITEQSGNVKIIENDQLLETPFLTIPVSVLVEGGLIGVKLSPDFIQDRQVFLYYSSAPDELGNVVNRVSRFSAGTINPNIADEDSEVILVDNIPSNEVHNGGGLEFDRNGMLIIGTGEAGDGIENSQNLGSLGGKVLRVNPIDGSPAPNNPFIENPEADPRIYALGFRNPFTFSVDHQTGIILALDVGDASFEEVNKVEPGKNYGWPYMEGPGKQKPLPDDLPDSLTLPLYSYPHGQGSNAITGGDVIRNNTYPKALQGMHVIGDYIASTIMILNPQTAKVFDLNLAEGQIIAPVDLDFTAGGELYFLTIAPGWLSKISISQEEPPMTTTPVETIKPTPTEIPSPTPIIKFLMGDANCDSRVNSIDSAFILQFSAGLLGEVPCENEADASADGTINAIDATLILQHSAGLIDLNPKIP</sequence>
<dbReference type="SUPFAM" id="SSF63446">
    <property type="entry name" value="Type I dockerin domain"/>
    <property type="match status" value="1"/>
</dbReference>
<proteinExistence type="predicted"/>
<feature type="domain" description="Dockerin" evidence="2">
    <location>
        <begin position="437"/>
        <end position="504"/>
    </location>
</feature>
<dbReference type="InterPro" id="IPR012938">
    <property type="entry name" value="Glc/Sorbosone_DH"/>
</dbReference>
<dbReference type="Pfam" id="PF07995">
    <property type="entry name" value="GSDH"/>
    <property type="match status" value="1"/>
</dbReference>
<name>A0A1F5G882_9BACT</name>
<keyword evidence="1" id="KW-0812">Transmembrane</keyword>
<dbReference type="PROSITE" id="PS51766">
    <property type="entry name" value="DOCKERIN"/>
    <property type="match status" value="1"/>
</dbReference>